<keyword evidence="3" id="KW-1185">Reference proteome</keyword>
<dbReference type="STRING" id="758825.SAMN02982985_00343"/>
<gene>
    <name evidence="2" type="ORF">SAMN02982985_00343</name>
</gene>
<name>A0A1I4HZA6_9BURK</name>
<dbReference type="EMBL" id="FOTW01000004">
    <property type="protein sequence ID" value="SFL47512.1"/>
    <property type="molecule type" value="Genomic_DNA"/>
</dbReference>
<organism evidence="2 3">
    <name type="scientific">Rugamonas rubra</name>
    <dbReference type="NCBI Taxonomy" id="758825"/>
    <lineage>
        <taxon>Bacteria</taxon>
        <taxon>Pseudomonadati</taxon>
        <taxon>Pseudomonadota</taxon>
        <taxon>Betaproteobacteria</taxon>
        <taxon>Burkholderiales</taxon>
        <taxon>Oxalobacteraceae</taxon>
        <taxon>Telluria group</taxon>
        <taxon>Rugamonas</taxon>
    </lineage>
</organism>
<accession>A0A1I4HZA6</accession>
<dbReference type="InterPro" id="IPR042204">
    <property type="entry name" value="2Fe-2S-bd_N"/>
</dbReference>
<dbReference type="RefSeq" id="WP_245774031.1">
    <property type="nucleotide sequence ID" value="NZ_FOTW01000004.1"/>
</dbReference>
<dbReference type="GO" id="GO:0016491">
    <property type="term" value="F:oxidoreductase activity"/>
    <property type="evidence" value="ECO:0007669"/>
    <property type="project" value="UniProtKB-KW"/>
</dbReference>
<dbReference type="AlphaFoldDB" id="A0A1I4HZA6"/>
<evidence type="ECO:0000313" key="2">
    <source>
        <dbReference type="EMBL" id="SFL47512.1"/>
    </source>
</evidence>
<dbReference type="Gene3D" id="3.10.20.440">
    <property type="entry name" value="2Fe-2S iron-sulphur cluster binding domain, sarcosine oxidase, alpha subunit, N-terminal domain"/>
    <property type="match status" value="1"/>
</dbReference>
<dbReference type="GO" id="GO:0051536">
    <property type="term" value="F:iron-sulfur cluster binding"/>
    <property type="evidence" value="ECO:0007669"/>
    <property type="project" value="InterPro"/>
</dbReference>
<keyword evidence="1" id="KW-0560">Oxidoreductase</keyword>
<dbReference type="Proteomes" id="UP000199470">
    <property type="component" value="Unassembled WGS sequence"/>
</dbReference>
<proteinExistence type="predicted"/>
<dbReference type="Pfam" id="PF13510">
    <property type="entry name" value="Fer2_4"/>
    <property type="match status" value="1"/>
</dbReference>
<sequence length="98" mass="9998">MHNAGMDGASMVGAKVSLRIDGREVCVAAGTSVAAAIAMSGSPVTRRSVGGMPRAPLCGMGVCHECRVCIDDLPHQLACQTPCAAGMRVVTAQSQEAR</sequence>
<evidence type="ECO:0000256" key="1">
    <source>
        <dbReference type="ARBA" id="ARBA00023002"/>
    </source>
</evidence>
<dbReference type="InterPro" id="IPR036010">
    <property type="entry name" value="2Fe-2S_ferredoxin-like_sf"/>
</dbReference>
<evidence type="ECO:0000313" key="3">
    <source>
        <dbReference type="Proteomes" id="UP000199470"/>
    </source>
</evidence>
<dbReference type="SUPFAM" id="SSF54292">
    <property type="entry name" value="2Fe-2S ferredoxin-like"/>
    <property type="match status" value="1"/>
</dbReference>
<protein>
    <submittedName>
        <fullName evidence="2">2Fe-2S iron-sulfur cluster binding domain-containing protein</fullName>
    </submittedName>
</protein>
<reference evidence="2 3" key="1">
    <citation type="submission" date="2016-10" db="EMBL/GenBank/DDBJ databases">
        <authorList>
            <person name="de Groot N.N."/>
        </authorList>
    </citation>
    <scope>NUCLEOTIDE SEQUENCE [LARGE SCALE GENOMIC DNA]</scope>
    <source>
        <strain evidence="2 3">ATCC 43154</strain>
    </source>
</reference>